<name>A0ABD3R6U6_9STRA</name>
<dbReference type="InterPro" id="IPR002885">
    <property type="entry name" value="PPR_rpt"/>
</dbReference>
<dbReference type="PANTHER" id="PTHR47942:SF63">
    <property type="entry name" value="PENTATRICOPEPTIDE REPEAT-CONTAINING PROTEIN"/>
    <property type="match status" value="1"/>
</dbReference>
<feature type="compositionally biased region" description="Basic residues" evidence="3">
    <location>
        <begin position="7"/>
        <end position="18"/>
    </location>
</feature>
<accession>A0ABD3R6U6</accession>
<feature type="region of interest" description="Disordered" evidence="3">
    <location>
        <begin position="1"/>
        <end position="36"/>
    </location>
</feature>
<organism evidence="4 5">
    <name type="scientific">Cyclostephanos tholiformis</name>
    <dbReference type="NCBI Taxonomy" id="382380"/>
    <lineage>
        <taxon>Eukaryota</taxon>
        <taxon>Sar</taxon>
        <taxon>Stramenopiles</taxon>
        <taxon>Ochrophyta</taxon>
        <taxon>Bacillariophyta</taxon>
        <taxon>Coscinodiscophyceae</taxon>
        <taxon>Thalassiosirophycidae</taxon>
        <taxon>Stephanodiscales</taxon>
        <taxon>Stephanodiscaceae</taxon>
        <taxon>Cyclostephanos</taxon>
    </lineage>
</organism>
<feature type="region of interest" description="Disordered" evidence="3">
    <location>
        <begin position="255"/>
        <end position="304"/>
    </location>
</feature>
<dbReference type="PANTHER" id="PTHR47942">
    <property type="entry name" value="TETRATRICOPEPTIDE REPEAT (TPR)-LIKE SUPERFAMILY PROTEIN-RELATED"/>
    <property type="match status" value="1"/>
</dbReference>
<feature type="compositionally biased region" description="Basic residues" evidence="3">
    <location>
        <begin position="121"/>
        <end position="141"/>
    </location>
</feature>
<evidence type="ECO:0000256" key="3">
    <source>
        <dbReference type="SAM" id="MobiDB-lite"/>
    </source>
</evidence>
<dbReference type="Proteomes" id="UP001530377">
    <property type="component" value="Unassembled WGS sequence"/>
</dbReference>
<feature type="repeat" description="PPR" evidence="2">
    <location>
        <begin position="698"/>
        <end position="732"/>
    </location>
</feature>
<sequence length="1218" mass="134666">MMIGRASRLRWRWPHANHRPPTSPPHHPPPLLPARNNHVDAIIGPRAIPAFRRPMPRDDDRRRNSIMGGDDGDDHCAVGPIRRTTPPRAGGGTARYDDHDYGATTSSSSSTSPFATLDVHGRRRHRRHRHHHHHRHHRRHDERRTSAAPSGGGGRRRDDHAHDPRRGSDSGYDHNAGGDNRNHPRRVRRHSTRLIGEIEARRTTDLFVDAHGRARHDDDSRRALLATRWDATDLLAAERALEFWAHRADYRIDGHDDDVDVDDDDERRENGNGRRRRRDGVIRRGGRRSGDRGGGISPSTTSEDDATTALRLFAALHHFHFLRRDHLGDGNDDDANARYDCVLLTNGMYSHVVDALARSTNVDHVRVADALIRQFVSMYLSRLDDGYNVAFGRTRGALEYAPPSSRGGRLRPSSSSSSSSSSSLSRFSRHHPSYPPSTATTPSFECPGILRWNDGDVHHFPNQIRITGVMRGYARHYRPRDAERLLDLMISLSSSSSSSSTSPVVDVVDRSKMMSLFRPNDVGYATVIDAYSRVHDGPNAERVLGMMKRRADDNDDDDIAADGERGINRANVVAYNAAISAWARSANKRRVGTNGGGGGIVAPTSQVEISSSRSAAESAERLLREMWSEHDLRGDGSALLPDVVTYSAVISAYAACLDQPYGISRARDLLAELEGLAAREVDGTTYQGGRHPHGFRPNALTYNSLLQAYANAGDASSAEGVLLSMISLHSSSLREEGGGGSFRYVRPNTRTFNVVLNALAKGEGGDGGVRASELLTRFLELGSNGDGPRPDVISYNTVLAAWSKSAGVSPKSPPSSREAVTRRRTRVVGEFAANEALKLLNEIEDRYLQSLGEKTHGHSLVVKPDVISYNTTIAAFANAAQHCEDGTPMARRAEEILNRMFELGVEPDAYSYNGVLLAWARSSGGLTAAKHAEGILRLMKEPTMVSWSTVVTAYAKANGAHRAETLLREMEENATGSIGHPTPLAPSIVLYNNVLHSWAMSSHDDASKNAELLLNRMEDTSSSPTPDAISYLLVLNALERTKDHDKAERARSILDRLLAHELRNSHYKPREIQHAYNSVLTACVYTPTEAGEHHRSNAARILVETLRDMNQFPWSSDDDGSPRGPNQETYAHFVQGCIHLYGPSSEERNELLKSAFHECCRKGLLNRVIWDKLRAAIGIESRTVRDITEEISSSIDGNAIRGGYDELPGEWSRNCPRR</sequence>
<reference evidence="4 5" key="1">
    <citation type="submission" date="2024-10" db="EMBL/GenBank/DDBJ databases">
        <title>Updated reference genomes for cyclostephanoid diatoms.</title>
        <authorList>
            <person name="Roberts W.R."/>
            <person name="Alverson A.J."/>
        </authorList>
    </citation>
    <scope>NUCLEOTIDE SEQUENCE [LARGE SCALE GENOMIC DNA]</scope>
    <source>
        <strain evidence="4 5">AJA228-03</strain>
    </source>
</reference>
<feature type="compositionally biased region" description="Low complexity" evidence="3">
    <location>
        <begin position="402"/>
        <end position="426"/>
    </location>
</feature>
<feature type="compositionally biased region" description="Basic residues" evidence="3">
    <location>
        <begin position="183"/>
        <end position="192"/>
    </location>
</feature>
<dbReference type="InterPro" id="IPR051222">
    <property type="entry name" value="PPR/CCM1_RNA-binding"/>
</dbReference>
<gene>
    <name evidence="4" type="ORF">ACHAXA_011552</name>
</gene>
<dbReference type="Pfam" id="PF01535">
    <property type="entry name" value="PPR"/>
    <property type="match status" value="2"/>
</dbReference>
<feature type="region of interest" description="Disordered" evidence="3">
    <location>
        <begin position="50"/>
        <end position="196"/>
    </location>
</feature>
<evidence type="ECO:0000256" key="2">
    <source>
        <dbReference type="PROSITE-ProRule" id="PRU00708"/>
    </source>
</evidence>
<dbReference type="EMBL" id="JALLPB020000630">
    <property type="protein sequence ID" value="KAL3807421.1"/>
    <property type="molecule type" value="Genomic_DNA"/>
</dbReference>
<dbReference type="InterPro" id="IPR011990">
    <property type="entry name" value="TPR-like_helical_dom_sf"/>
</dbReference>
<dbReference type="Gene3D" id="1.25.40.10">
    <property type="entry name" value="Tetratricopeptide repeat domain"/>
    <property type="match status" value="4"/>
</dbReference>
<feature type="compositionally biased region" description="Pro residues" evidence="3">
    <location>
        <begin position="21"/>
        <end position="32"/>
    </location>
</feature>
<dbReference type="AlphaFoldDB" id="A0ABD3R6U6"/>
<feature type="compositionally biased region" description="Basic and acidic residues" evidence="3">
    <location>
        <begin position="155"/>
        <end position="172"/>
    </location>
</feature>
<keyword evidence="1" id="KW-0677">Repeat</keyword>
<dbReference type="Pfam" id="PF13812">
    <property type="entry name" value="PPR_3"/>
    <property type="match status" value="1"/>
</dbReference>
<protein>
    <recommendedName>
        <fullName evidence="6">Pentatricopeptide repeat-containing protein</fullName>
    </recommendedName>
</protein>
<proteinExistence type="predicted"/>
<feature type="region of interest" description="Disordered" evidence="3">
    <location>
        <begin position="401"/>
        <end position="440"/>
    </location>
</feature>
<evidence type="ECO:0000313" key="5">
    <source>
        <dbReference type="Proteomes" id="UP001530377"/>
    </source>
</evidence>
<comment type="caution">
    <text evidence="4">The sequence shown here is derived from an EMBL/GenBank/DDBJ whole genome shotgun (WGS) entry which is preliminary data.</text>
</comment>
<evidence type="ECO:0000313" key="4">
    <source>
        <dbReference type="EMBL" id="KAL3807421.1"/>
    </source>
</evidence>
<keyword evidence="5" id="KW-1185">Reference proteome</keyword>
<dbReference type="PROSITE" id="PS51375">
    <property type="entry name" value="PPR"/>
    <property type="match status" value="1"/>
</dbReference>
<feature type="compositionally biased region" description="Acidic residues" evidence="3">
    <location>
        <begin position="255"/>
        <end position="266"/>
    </location>
</feature>
<evidence type="ECO:0000256" key="1">
    <source>
        <dbReference type="ARBA" id="ARBA00022737"/>
    </source>
</evidence>
<evidence type="ECO:0008006" key="6">
    <source>
        <dbReference type="Google" id="ProtNLM"/>
    </source>
</evidence>